<dbReference type="GO" id="GO:0016780">
    <property type="term" value="F:phosphotransferase activity, for other substituted phosphate groups"/>
    <property type="evidence" value="ECO:0007669"/>
    <property type="project" value="TreeGrafter"/>
</dbReference>
<feature type="transmembrane region" description="Helical" evidence="7">
    <location>
        <begin position="272"/>
        <end position="296"/>
    </location>
</feature>
<dbReference type="Proteomes" id="UP000177982">
    <property type="component" value="Unassembled WGS sequence"/>
</dbReference>
<evidence type="ECO:0000256" key="2">
    <source>
        <dbReference type="ARBA" id="ARBA00006464"/>
    </source>
</evidence>
<name>A0A1G2L7R6_9BACT</name>
<dbReference type="EMBL" id="MHQO01000022">
    <property type="protein sequence ID" value="OHA06851.1"/>
    <property type="molecule type" value="Genomic_DNA"/>
</dbReference>
<evidence type="ECO:0000256" key="7">
    <source>
        <dbReference type="SAM" id="Phobius"/>
    </source>
</evidence>
<dbReference type="Gene3D" id="3.40.50.720">
    <property type="entry name" value="NAD(P)-binding Rossmann-like Domain"/>
    <property type="match status" value="1"/>
</dbReference>
<dbReference type="NCBIfam" id="TIGR03025">
    <property type="entry name" value="EPS_sugtrans"/>
    <property type="match status" value="1"/>
</dbReference>
<dbReference type="PANTHER" id="PTHR30576:SF0">
    <property type="entry name" value="UNDECAPRENYL-PHOSPHATE N-ACETYLGALACTOSAMINYL 1-PHOSPHATE TRANSFERASE-RELATED"/>
    <property type="match status" value="1"/>
</dbReference>
<evidence type="ECO:0000256" key="6">
    <source>
        <dbReference type="ARBA" id="ARBA00023136"/>
    </source>
</evidence>
<evidence type="ECO:0000259" key="8">
    <source>
        <dbReference type="Pfam" id="PF02397"/>
    </source>
</evidence>
<evidence type="ECO:0000256" key="1">
    <source>
        <dbReference type="ARBA" id="ARBA00004141"/>
    </source>
</evidence>
<dbReference type="Pfam" id="PF02397">
    <property type="entry name" value="Bac_transf"/>
    <property type="match status" value="1"/>
</dbReference>
<dbReference type="GO" id="GO:0016020">
    <property type="term" value="C:membrane"/>
    <property type="evidence" value="ECO:0007669"/>
    <property type="project" value="UniProtKB-SubCell"/>
</dbReference>
<organism evidence="9 10">
    <name type="scientific">Candidatus Sungbacteria bacterium RIFCSPLOWO2_01_FULL_47_10</name>
    <dbReference type="NCBI Taxonomy" id="1802276"/>
    <lineage>
        <taxon>Bacteria</taxon>
        <taxon>Candidatus Sungiibacteriota</taxon>
    </lineage>
</organism>
<protein>
    <recommendedName>
        <fullName evidence="8">Bacterial sugar transferase domain-containing protein</fullName>
    </recommendedName>
</protein>
<keyword evidence="6 7" id="KW-0472">Membrane</keyword>
<comment type="caution">
    <text evidence="9">The sequence shown here is derived from an EMBL/GenBank/DDBJ whole genome shotgun (WGS) entry which is preliminary data.</text>
</comment>
<keyword evidence="4 7" id="KW-0812">Transmembrane</keyword>
<proteinExistence type="inferred from homology"/>
<feature type="transmembrane region" description="Helical" evidence="7">
    <location>
        <begin position="111"/>
        <end position="132"/>
    </location>
</feature>
<dbReference type="PANTHER" id="PTHR30576">
    <property type="entry name" value="COLANIC BIOSYNTHESIS UDP-GLUCOSE LIPID CARRIER TRANSFERASE"/>
    <property type="match status" value="1"/>
</dbReference>
<comment type="subcellular location">
    <subcellularLocation>
        <location evidence="1">Membrane</location>
        <topology evidence="1">Multi-pass membrane protein</topology>
    </subcellularLocation>
</comment>
<keyword evidence="3" id="KW-0808">Transferase</keyword>
<gene>
    <name evidence="9" type="ORF">A2934_00625</name>
</gene>
<comment type="similarity">
    <text evidence="2">Belongs to the bacterial sugar transferase family.</text>
</comment>
<evidence type="ECO:0000313" key="10">
    <source>
        <dbReference type="Proteomes" id="UP000177982"/>
    </source>
</evidence>
<feature type="transmembrane region" description="Helical" evidence="7">
    <location>
        <begin position="12"/>
        <end position="29"/>
    </location>
</feature>
<sequence>MGNGSKKPKLAILFLGDIAILYTSLYLALTARNLSAPGADLWNQHLIPFSIVFAIWLSVFIIAGLYELRLTKNESRFLERLMKAITANAALATLLFYLVPAFRIAPKTNLFLTIVFSTVLIFAWRLIFNGILPVASRNKILFFGATREAVDMADYLRANPQFGYDIIGLMLAEKEELPQSLPYPIFAFNHGLGHVIRDYSVDTVVVSENIKENKTFVRMFFEIIPLGAAIVDFPEFYEGITGKIPVSLIQEVWFLEHLVGGKKRIFEFFKRTIDIAVSLVLLLPTLALTPFVSLFIKISSPGPTFYRQKRIGRHGREFELIKFRSMVKDADQIGGFKKIEGKDPRYTPVGLFLRKSYVDELPQILNVLRGDMSFVGPRPERPEYVQDLKKNIPFYEMRLLVLPGITGWAQINMEDDASVEDAPKKMQYDLYYIKNQSFLLDINIILKTILTILSRSGR</sequence>
<feature type="transmembrane region" description="Helical" evidence="7">
    <location>
        <begin position="80"/>
        <end position="99"/>
    </location>
</feature>
<evidence type="ECO:0000256" key="5">
    <source>
        <dbReference type="ARBA" id="ARBA00022989"/>
    </source>
</evidence>
<evidence type="ECO:0000256" key="3">
    <source>
        <dbReference type="ARBA" id="ARBA00022679"/>
    </source>
</evidence>
<keyword evidence="5 7" id="KW-1133">Transmembrane helix</keyword>
<dbReference type="InterPro" id="IPR003362">
    <property type="entry name" value="Bact_transf"/>
</dbReference>
<dbReference type="InterPro" id="IPR017475">
    <property type="entry name" value="EPS_sugar_tfrase"/>
</dbReference>
<evidence type="ECO:0000256" key="4">
    <source>
        <dbReference type="ARBA" id="ARBA00022692"/>
    </source>
</evidence>
<evidence type="ECO:0000313" key="9">
    <source>
        <dbReference type="EMBL" id="OHA06851.1"/>
    </source>
</evidence>
<dbReference type="AlphaFoldDB" id="A0A1G2L7R6"/>
<accession>A0A1G2L7R6</accession>
<feature type="domain" description="Bacterial sugar transferase" evidence="8">
    <location>
        <begin position="270"/>
        <end position="453"/>
    </location>
</feature>
<feature type="transmembrane region" description="Helical" evidence="7">
    <location>
        <begin position="49"/>
        <end position="68"/>
    </location>
</feature>
<reference evidence="9 10" key="1">
    <citation type="journal article" date="2016" name="Nat. Commun.">
        <title>Thousands of microbial genomes shed light on interconnected biogeochemical processes in an aquifer system.</title>
        <authorList>
            <person name="Anantharaman K."/>
            <person name="Brown C.T."/>
            <person name="Hug L.A."/>
            <person name="Sharon I."/>
            <person name="Castelle C.J."/>
            <person name="Probst A.J."/>
            <person name="Thomas B.C."/>
            <person name="Singh A."/>
            <person name="Wilkins M.J."/>
            <person name="Karaoz U."/>
            <person name="Brodie E.L."/>
            <person name="Williams K.H."/>
            <person name="Hubbard S.S."/>
            <person name="Banfield J.F."/>
        </authorList>
    </citation>
    <scope>NUCLEOTIDE SEQUENCE [LARGE SCALE GENOMIC DNA]</scope>
</reference>